<proteinExistence type="inferred from homology"/>
<keyword evidence="2" id="KW-0378">Hydrolase</keyword>
<keyword evidence="5" id="KW-1185">Reference proteome</keyword>
<dbReference type="AlphaFoldDB" id="A0AAV1CIZ2"/>
<protein>
    <submittedName>
        <fullName evidence="4">OLC1v1031314C1</fullName>
    </submittedName>
</protein>
<dbReference type="InterPro" id="IPR050466">
    <property type="entry name" value="Carboxylest/Gibb_receptor"/>
</dbReference>
<dbReference type="Pfam" id="PF07859">
    <property type="entry name" value="Abhydrolase_3"/>
    <property type="match status" value="1"/>
</dbReference>
<evidence type="ECO:0000313" key="4">
    <source>
        <dbReference type="EMBL" id="CAI9095375.1"/>
    </source>
</evidence>
<dbReference type="PANTHER" id="PTHR23024">
    <property type="entry name" value="ARYLACETAMIDE DEACETYLASE"/>
    <property type="match status" value="1"/>
</dbReference>
<name>A0AAV1CIZ2_OLDCO</name>
<dbReference type="InterPro" id="IPR029058">
    <property type="entry name" value="AB_hydrolase_fold"/>
</dbReference>
<dbReference type="PROSITE" id="PS01173">
    <property type="entry name" value="LIPASE_GDXG_HIS"/>
    <property type="match status" value="1"/>
</dbReference>
<dbReference type="InterPro" id="IPR002168">
    <property type="entry name" value="Lipase_GDXG_HIS_AS"/>
</dbReference>
<evidence type="ECO:0000256" key="1">
    <source>
        <dbReference type="ARBA" id="ARBA00010515"/>
    </source>
</evidence>
<feature type="domain" description="Alpha/beta hydrolase fold-3" evidence="3">
    <location>
        <begin position="88"/>
        <end position="309"/>
    </location>
</feature>
<dbReference type="SUPFAM" id="SSF53474">
    <property type="entry name" value="alpha/beta-Hydrolases"/>
    <property type="match status" value="1"/>
</dbReference>
<dbReference type="PANTHER" id="PTHR23024:SF546">
    <property type="entry name" value="CARBOXYLESTERASE 120-RELATED"/>
    <property type="match status" value="1"/>
</dbReference>
<dbReference type="EMBL" id="OX459119">
    <property type="protein sequence ID" value="CAI9095375.1"/>
    <property type="molecule type" value="Genomic_DNA"/>
</dbReference>
<gene>
    <name evidence="4" type="ORF">OLC1_LOCUS6367</name>
</gene>
<dbReference type="InterPro" id="IPR013094">
    <property type="entry name" value="AB_hydrolase_3"/>
</dbReference>
<reference evidence="4" key="1">
    <citation type="submission" date="2023-03" db="EMBL/GenBank/DDBJ databases">
        <authorList>
            <person name="Julca I."/>
        </authorList>
    </citation>
    <scope>NUCLEOTIDE SEQUENCE</scope>
</reference>
<evidence type="ECO:0000259" key="3">
    <source>
        <dbReference type="Pfam" id="PF07859"/>
    </source>
</evidence>
<dbReference type="GO" id="GO:0016787">
    <property type="term" value="F:hydrolase activity"/>
    <property type="evidence" value="ECO:0007669"/>
    <property type="project" value="UniProtKB-KW"/>
</dbReference>
<comment type="similarity">
    <text evidence="1">Belongs to the 'GDXG' lipolytic enzyme family.</text>
</comment>
<organism evidence="4 5">
    <name type="scientific">Oldenlandia corymbosa var. corymbosa</name>
    <dbReference type="NCBI Taxonomy" id="529605"/>
    <lineage>
        <taxon>Eukaryota</taxon>
        <taxon>Viridiplantae</taxon>
        <taxon>Streptophyta</taxon>
        <taxon>Embryophyta</taxon>
        <taxon>Tracheophyta</taxon>
        <taxon>Spermatophyta</taxon>
        <taxon>Magnoliopsida</taxon>
        <taxon>eudicotyledons</taxon>
        <taxon>Gunneridae</taxon>
        <taxon>Pentapetalae</taxon>
        <taxon>asterids</taxon>
        <taxon>lamiids</taxon>
        <taxon>Gentianales</taxon>
        <taxon>Rubiaceae</taxon>
        <taxon>Rubioideae</taxon>
        <taxon>Spermacoceae</taxon>
        <taxon>Hedyotis-Oldenlandia complex</taxon>
        <taxon>Oldenlandia</taxon>
    </lineage>
</organism>
<accession>A0AAV1CIZ2</accession>
<dbReference type="Gene3D" id="3.40.50.1820">
    <property type="entry name" value="alpha/beta hydrolase"/>
    <property type="match status" value="1"/>
</dbReference>
<evidence type="ECO:0000256" key="2">
    <source>
        <dbReference type="ARBA" id="ARBA00022801"/>
    </source>
</evidence>
<evidence type="ECO:0000313" key="5">
    <source>
        <dbReference type="Proteomes" id="UP001161247"/>
    </source>
</evidence>
<dbReference type="Proteomes" id="UP001161247">
    <property type="component" value="Chromosome 2"/>
</dbReference>
<sequence>MAGKIAKFSPIDPQEDPYGYLGFTRNSDDGSIKRTNVALPKTTVSSCDNNPDLQVKDAVINQDKNTWARVFLPKKSIQSQPNSKFPLLIFFHGGGFVVCSAATPFFDSFYTTLVTDLQVVIVSVEYRLAPEHKLPAAYDDSEEAIQWITSSKDEWLAEYADLSNSFLMGSSAGANIAYHVGLRAGSRSSGDLEALKIKGLILHQPFFGGMKRTESELKGMDDKVLPPCITDIMWELALPEGVDRDHEFCHPVKSFKPGQFDKIKDLGWKILVTGYQGDPLYDRQMEFVKTLEERDLAIVAKFQEGGFHGADTFDLPRLKTLSQGVKEFMESVFCN</sequence>